<reference evidence="2 3" key="1">
    <citation type="journal article" date="2011" name="J. Bacteriol.">
        <title>Genome sequence of the halotolerant marine bacterium Myxococcus fulvus HW-1.</title>
        <authorList>
            <person name="Li Z.F."/>
            <person name="Li X."/>
            <person name="Liu H."/>
            <person name="Liu X."/>
            <person name="Han K."/>
            <person name="Wu Z.H."/>
            <person name="Hu W."/>
            <person name="Li F.F."/>
            <person name="Li Y.Z."/>
        </authorList>
    </citation>
    <scope>NUCLEOTIDE SEQUENCE [LARGE SCALE GENOMIC DNA]</scope>
    <source>
        <strain evidence="3">ATCC BAA-855 / HW-1</strain>
    </source>
</reference>
<proteinExistence type="predicted"/>
<dbReference type="HOGENOM" id="CLU_2974650_0_0_7"/>
<gene>
    <name evidence="2" type="ordered locus">LILAB_04595</name>
</gene>
<dbReference type="KEGG" id="mfu:LILAB_04595"/>
<evidence type="ECO:0000256" key="1">
    <source>
        <dbReference type="SAM" id="MobiDB-lite"/>
    </source>
</evidence>
<evidence type="ECO:0000313" key="3">
    <source>
        <dbReference type="Proteomes" id="UP000000488"/>
    </source>
</evidence>
<accession>F8CM72</accession>
<dbReference type="EMBL" id="CP002830">
    <property type="protein sequence ID" value="AEI62840.1"/>
    <property type="molecule type" value="Genomic_DNA"/>
</dbReference>
<protein>
    <submittedName>
        <fullName evidence="2">Uncharacterized protein</fullName>
    </submittedName>
</protein>
<feature type="region of interest" description="Disordered" evidence="1">
    <location>
        <begin position="1"/>
        <end position="26"/>
    </location>
</feature>
<organism evidence="2 3">
    <name type="scientific">Myxococcus fulvus (strain ATCC BAA-855 / HW-1)</name>
    <dbReference type="NCBI Taxonomy" id="483219"/>
    <lineage>
        <taxon>Bacteria</taxon>
        <taxon>Pseudomonadati</taxon>
        <taxon>Myxococcota</taxon>
        <taxon>Myxococcia</taxon>
        <taxon>Myxococcales</taxon>
        <taxon>Cystobacterineae</taxon>
        <taxon>Myxococcaceae</taxon>
        <taxon>Myxococcus</taxon>
    </lineage>
</organism>
<dbReference type="AlphaFoldDB" id="F8CM72"/>
<dbReference type="Proteomes" id="UP000000488">
    <property type="component" value="Chromosome"/>
</dbReference>
<name>F8CM72_MYXFH</name>
<evidence type="ECO:0000313" key="2">
    <source>
        <dbReference type="EMBL" id="AEI62840.1"/>
    </source>
</evidence>
<sequence>MVQIHVPLERQKQPPVGMPGTQQSREVPGVAQRVPLMFTHMLLGFVQSGGGSGGGQYW</sequence>